<feature type="domain" description="MacB-like periplasmic core" evidence="8">
    <location>
        <begin position="20"/>
        <end position="267"/>
    </location>
</feature>
<accession>A0A931J4H9</accession>
<evidence type="ECO:0000259" key="8">
    <source>
        <dbReference type="Pfam" id="PF12704"/>
    </source>
</evidence>
<dbReference type="AlphaFoldDB" id="A0A931J4H9"/>
<gene>
    <name evidence="9" type="ORF">I7X39_04475</name>
</gene>
<evidence type="ECO:0000256" key="3">
    <source>
        <dbReference type="ARBA" id="ARBA00022692"/>
    </source>
</evidence>
<proteinExistence type="predicted"/>
<feature type="transmembrane region" description="Helical" evidence="6">
    <location>
        <begin position="400"/>
        <end position="420"/>
    </location>
</feature>
<name>A0A931J4H9_9BURK</name>
<sequence>MWLEHLKNAWRSLRRSPVLSALMVGALGLGVGICMTTLTVYHVLTADPIPGKGDKLYEVQIDAGNLIGYKPGEEPTFQLTRDDGEALLAAAKAKRQALMTGAFMAVRGPDERLPPEILPMRQTSADFFAMFNAPMAQGAAWSRQDDQNEARVAVISHELNQRLFGGANSVGKSVQVGGNELRVVGVLKPWKVDPYIFDLSLGAYGREEMVFMPFSTARGLKLGRAGNMNCWGDTGGKSPLERGTPCAWLQYWVELDSPAQAQEYRNYLLQYSAEQQKAGRFQRAPNVRLRNVPEVMAFREVLPADVRLQTGLAFAFLLVCLVNMVGLQLAKTLRRSGEIGVRRALGARRATVFAQFLVESALIGLLGAGLGLLLALGGLWLVRQGPTDYAGLAQLDSAMLGITLGLSLLASLLAGVLPAWRATQLNPAIQLKVQ</sequence>
<feature type="transmembrane region" description="Helical" evidence="6">
    <location>
        <begin position="311"/>
        <end position="330"/>
    </location>
</feature>
<dbReference type="Pfam" id="PF12704">
    <property type="entry name" value="MacB_PCD"/>
    <property type="match status" value="1"/>
</dbReference>
<evidence type="ECO:0000313" key="10">
    <source>
        <dbReference type="Proteomes" id="UP000613266"/>
    </source>
</evidence>
<protein>
    <submittedName>
        <fullName evidence="9">ABC transporter permease</fullName>
    </submittedName>
</protein>
<dbReference type="PANTHER" id="PTHR30572">
    <property type="entry name" value="MEMBRANE COMPONENT OF TRANSPORTER-RELATED"/>
    <property type="match status" value="1"/>
</dbReference>
<evidence type="ECO:0000256" key="1">
    <source>
        <dbReference type="ARBA" id="ARBA00004651"/>
    </source>
</evidence>
<dbReference type="Pfam" id="PF02687">
    <property type="entry name" value="FtsX"/>
    <property type="match status" value="1"/>
</dbReference>
<dbReference type="GO" id="GO:0005886">
    <property type="term" value="C:plasma membrane"/>
    <property type="evidence" value="ECO:0007669"/>
    <property type="project" value="UniProtKB-SubCell"/>
</dbReference>
<evidence type="ECO:0000259" key="7">
    <source>
        <dbReference type="Pfam" id="PF02687"/>
    </source>
</evidence>
<feature type="transmembrane region" description="Helical" evidence="6">
    <location>
        <begin position="351"/>
        <end position="380"/>
    </location>
</feature>
<comment type="caution">
    <text evidence="9">The sequence shown here is derived from an EMBL/GenBank/DDBJ whole genome shotgun (WGS) entry which is preliminary data.</text>
</comment>
<dbReference type="InterPro" id="IPR003838">
    <property type="entry name" value="ABC3_permease_C"/>
</dbReference>
<reference evidence="9" key="1">
    <citation type="submission" date="2020-12" db="EMBL/GenBank/DDBJ databases">
        <title>The genome sequence of Inhella sp. 1Y17.</title>
        <authorList>
            <person name="Liu Y."/>
        </authorList>
    </citation>
    <scope>NUCLEOTIDE SEQUENCE</scope>
    <source>
        <strain evidence="9">1Y17</strain>
    </source>
</reference>
<feature type="transmembrane region" description="Helical" evidence="6">
    <location>
        <begin position="21"/>
        <end position="44"/>
    </location>
</feature>
<evidence type="ECO:0000256" key="4">
    <source>
        <dbReference type="ARBA" id="ARBA00022989"/>
    </source>
</evidence>
<evidence type="ECO:0000256" key="2">
    <source>
        <dbReference type="ARBA" id="ARBA00022475"/>
    </source>
</evidence>
<evidence type="ECO:0000256" key="5">
    <source>
        <dbReference type="ARBA" id="ARBA00023136"/>
    </source>
</evidence>
<comment type="subcellular location">
    <subcellularLocation>
        <location evidence="1">Cell membrane</location>
        <topology evidence="1">Multi-pass membrane protein</topology>
    </subcellularLocation>
</comment>
<keyword evidence="2" id="KW-1003">Cell membrane</keyword>
<dbReference type="GO" id="GO:0022857">
    <property type="term" value="F:transmembrane transporter activity"/>
    <property type="evidence" value="ECO:0007669"/>
    <property type="project" value="TreeGrafter"/>
</dbReference>
<dbReference type="RefSeq" id="WP_198109762.1">
    <property type="nucleotide sequence ID" value="NZ_JAEDAK010000002.1"/>
</dbReference>
<keyword evidence="3 6" id="KW-0812">Transmembrane</keyword>
<organism evidence="9 10">
    <name type="scientific">Inhella proteolytica</name>
    <dbReference type="NCBI Taxonomy" id="2795029"/>
    <lineage>
        <taxon>Bacteria</taxon>
        <taxon>Pseudomonadati</taxon>
        <taxon>Pseudomonadota</taxon>
        <taxon>Betaproteobacteria</taxon>
        <taxon>Burkholderiales</taxon>
        <taxon>Sphaerotilaceae</taxon>
        <taxon>Inhella</taxon>
    </lineage>
</organism>
<keyword evidence="10" id="KW-1185">Reference proteome</keyword>
<dbReference type="Proteomes" id="UP000613266">
    <property type="component" value="Unassembled WGS sequence"/>
</dbReference>
<keyword evidence="5 6" id="KW-0472">Membrane</keyword>
<dbReference type="InterPro" id="IPR025857">
    <property type="entry name" value="MacB_PCD"/>
</dbReference>
<feature type="domain" description="ABC3 transporter permease C-terminal" evidence="7">
    <location>
        <begin position="312"/>
        <end position="427"/>
    </location>
</feature>
<evidence type="ECO:0000256" key="6">
    <source>
        <dbReference type="SAM" id="Phobius"/>
    </source>
</evidence>
<keyword evidence="4 6" id="KW-1133">Transmembrane helix</keyword>
<dbReference type="EMBL" id="JAEDAK010000002">
    <property type="protein sequence ID" value="MBH9576157.1"/>
    <property type="molecule type" value="Genomic_DNA"/>
</dbReference>
<evidence type="ECO:0000313" key="9">
    <source>
        <dbReference type="EMBL" id="MBH9576157.1"/>
    </source>
</evidence>
<dbReference type="InterPro" id="IPR050250">
    <property type="entry name" value="Macrolide_Exporter_MacB"/>
</dbReference>
<dbReference type="PANTHER" id="PTHR30572:SF18">
    <property type="entry name" value="ABC-TYPE MACROLIDE FAMILY EXPORT SYSTEM PERMEASE COMPONENT 2"/>
    <property type="match status" value="1"/>
</dbReference>